<evidence type="ECO:0000313" key="12">
    <source>
        <dbReference type="Proteomes" id="UP000824229"/>
    </source>
</evidence>
<feature type="transmembrane region" description="Helical" evidence="10">
    <location>
        <begin position="411"/>
        <end position="432"/>
    </location>
</feature>
<dbReference type="InterPro" id="IPR051327">
    <property type="entry name" value="MATE_MepA_subfamily"/>
</dbReference>
<proteinExistence type="inferred from homology"/>
<reference evidence="11" key="1">
    <citation type="journal article" date="2021" name="PeerJ">
        <title>Extensive microbial diversity within the chicken gut microbiome revealed by metagenomics and culture.</title>
        <authorList>
            <person name="Gilroy R."/>
            <person name="Ravi A."/>
            <person name="Getino M."/>
            <person name="Pursley I."/>
            <person name="Horton D.L."/>
            <person name="Alikhan N.F."/>
            <person name="Baker D."/>
            <person name="Gharbi K."/>
            <person name="Hall N."/>
            <person name="Watson M."/>
            <person name="Adriaenssens E.M."/>
            <person name="Foster-Nyarko E."/>
            <person name="Jarju S."/>
            <person name="Secka A."/>
            <person name="Antonio M."/>
            <person name="Oren A."/>
            <person name="Chaudhuri R.R."/>
            <person name="La Ragione R."/>
            <person name="Hildebrand F."/>
            <person name="Pallen M.J."/>
        </authorList>
    </citation>
    <scope>NUCLEOTIDE SEQUENCE</scope>
    <source>
        <strain evidence="11">B5-657</strain>
    </source>
</reference>
<evidence type="ECO:0000256" key="8">
    <source>
        <dbReference type="ARBA" id="ARBA00023136"/>
    </source>
</evidence>
<dbReference type="PIRSF" id="PIRSF006603">
    <property type="entry name" value="DinF"/>
    <property type="match status" value="1"/>
</dbReference>
<evidence type="ECO:0000256" key="10">
    <source>
        <dbReference type="SAM" id="Phobius"/>
    </source>
</evidence>
<organism evidence="11 12">
    <name type="scientific">Candidatus Cellulosilyticum pullistercoris</name>
    <dbReference type="NCBI Taxonomy" id="2838521"/>
    <lineage>
        <taxon>Bacteria</taxon>
        <taxon>Bacillati</taxon>
        <taxon>Bacillota</taxon>
        <taxon>Clostridia</taxon>
        <taxon>Lachnospirales</taxon>
        <taxon>Cellulosilyticaceae</taxon>
        <taxon>Cellulosilyticum</taxon>
    </lineage>
</organism>
<evidence type="ECO:0000256" key="7">
    <source>
        <dbReference type="ARBA" id="ARBA00022989"/>
    </source>
</evidence>
<feature type="transmembrane region" description="Helical" evidence="10">
    <location>
        <begin position="163"/>
        <end position="183"/>
    </location>
</feature>
<feature type="transmembrane region" description="Helical" evidence="10">
    <location>
        <begin position="307"/>
        <end position="328"/>
    </location>
</feature>
<gene>
    <name evidence="11" type="ORF">H9872_03400</name>
</gene>
<comment type="caution">
    <text evidence="11">The sequence shown here is derived from an EMBL/GenBank/DDBJ whole genome shotgun (WGS) entry which is preliminary data.</text>
</comment>
<dbReference type="InterPro" id="IPR045070">
    <property type="entry name" value="MATE_MepA-like"/>
</dbReference>
<dbReference type="Proteomes" id="UP000824229">
    <property type="component" value="Unassembled WGS sequence"/>
</dbReference>
<evidence type="ECO:0000256" key="6">
    <source>
        <dbReference type="ARBA" id="ARBA00022692"/>
    </source>
</evidence>
<name>A0A9E2NKJ6_9FIRM</name>
<evidence type="ECO:0000256" key="4">
    <source>
        <dbReference type="ARBA" id="ARBA00022448"/>
    </source>
</evidence>
<keyword evidence="4" id="KW-0813">Transport</keyword>
<dbReference type="NCBIfam" id="TIGR00797">
    <property type="entry name" value="matE"/>
    <property type="match status" value="1"/>
</dbReference>
<comment type="subcellular location">
    <subcellularLocation>
        <location evidence="1">Cell membrane</location>
        <topology evidence="1">Multi-pass membrane protein</topology>
    </subcellularLocation>
</comment>
<comment type="similarity">
    <text evidence="2">Belongs to the multi antimicrobial extrusion (MATE) (TC 2.A.66.1) family. MepA subfamily.</text>
</comment>
<feature type="transmembrane region" description="Helical" evidence="10">
    <location>
        <begin position="264"/>
        <end position="286"/>
    </location>
</feature>
<dbReference type="InterPro" id="IPR048279">
    <property type="entry name" value="MdtK-like"/>
</dbReference>
<feature type="transmembrane region" description="Helical" evidence="10">
    <location>
        <begin position="189"/>
        <end position="209"/>
    </location>
</feature>
<evidence type="ECO:0000256" key="3">
    <source>
        <dbReference type="ARBA" id="ARBA00022106"/>
    </source>
</evidence>
<dbReference type="Pfam" id="PF01554">
    <property type="entry name" value="MatE"/>
    <property type="match status" value="2"/>
</dbReference>
<feature type="transmembrane region" description="Helical" evidence="10">
    <location>
        <begin position="50"/>
        <end position="74"/>
    </location>
</feature>
<dbReference type="EMBL" id="JAHLFQ010000065">
    <property type="protein sequence ID" value="MBU3803791.1"/>
    <property type="molecule type" value="Genomic_DNA"/>
</dbReference>
<feature type="transmembrane region" description="Helical" evidence="10">
    <location>
        <begin position="383"/>
        <end position="405"/>
    </location>
</feature>
<evidence type="ECO:0000256" key="1">
    <source>
        <dbReference type="ARBA" id="ARBA00004651"/>
    </source>
</evidence>
<feature type="transmembrane region" description="Helical" evidence="10">
    <location>
        <begin position="12"/>
        <end position="30"/>
    </location>
</feature>
<dbReference type="AlphaFoldDB" id="A0A9E2NKJ6"/>
<evidence type="ECO:0000313" key="11">
    <source>
        <dbReference type="EMBL" id="MBU3803791.1"/>
    </source>
</evidence>
<protein>
    <recommendedName>
        <fullName evidence="3">Multidrug export protein MepA</fullName>
    </recommendedName>
</protein>
<evidence type="ECO:0000256" key="9">
    <source>
        <dbReference type="ARBA" id="ARBA00023251"/>
    </source>
</evidence>
<feature type="transmembrane region" description="Helical" evidence="10">
    <location>
        <begin position="130"/>
        <end position="151"/>
    </location>
</feature>
<keyword evidence="5" id="KW-1003">Cell membrane</keyword>
<sequence length="443" mass="47430">MNKNVLLKSFLKYVSLNVLGMIGLSCYILADTFFVSNALGANGLAALNFSISIYCIINGAGLMIGMGGATKYAILKAQNRYEEANEIFTHTFETGLGVGIGFTLIGIFFTTAIAKLLGADESTLSMTVTYLTTIMCFSPCFILNNVFLALVRNDGNPKLSMAAMILGSLSNIVLDYVFIFPLGMGMFGAAFATGLAPIISMGVLSLHFLKRHSKLKLVRSKVSIKSIGSILSLGLSAFITEVSSGIVLIIFNLVILRLEGNVGVAAYGIVANFALVVTAIFTGIAQGIQPLASHGYGTKDQNLLKHVLGYAFILSSVIATLVYSLVFVGSENIISAFNSENNQVLIPIAIKGFQLYFVGFFFAGLNIVACAFLSAIEQPKKAFLISIIRGCIAIIPLVFILSNWLGMNGVWLAFVFAEAIATIFTGVHLFSIKKLNLTSNSKL</sequence>
<feature type="transmembrane region" description="Helical" evidence="10">
    <location>
        <begin position="230"/>
        <end position="258"/>
    </location>
</feature>
<feature type="transmembrane region" description="Helical" evidence="10">
    <location>
        <begin position="355"/>
        <end position="376"/>
    </location>
</feature>
<accession>A0A9E2NKJ6</accession>
<dbReference type="PROSITE" id="PS51257">
    <property type="entry name" value="PROKAR_LIPOPROTEIN"/>
    <property type="match status" value="1"/>
</dbReference>
<keyword evidence="9" id="KW-0046">Antibiotic resistance</keyword>
<dbReference type="PANTHER" id="PTHR43823:SF3">
    <property type="entry name" value="MULTIDRUG EXPORT PROTEIN MEPA"/>
    <property type="match status" value="1"/>
</dbReference>
<reference evidence="11" key="2">
    <citation type="submission" date="2021-04" db="EMBL/GenBank/DDBJ databases">
        <authorList>
            <person name="Gilroy R."/>
        </authorList>
    </citation>
    <scope>NUCLEOTIDE SEQUENCE</scope>
    <source>
        <strain evidence="11">B5-657</strain>
    </source>
</reference>
<dbReference type="InterPro" id="IPR002528">
    <property type="entry name" value="MATE_fam"/>
</dbReference>
<dbReference type="GO" id="GO:0042910">
    <property type="term" value="F:xenobiotic transmembrane transporter activity"/>
    <property type="evidence" value="ECO:0007669"/>
    <property type="project" value="InterPro"/>
</dbReference>
<keyword evidence="7 10" id="KW-1133">Transmembrane helix</keyword>
<feature type="transmembrane region" description="Helical" evidence="10">
    <location>
        <begin position="95"/>
        <end position="118"/>
    </location>
</feature>
<keyword evidence="6 10" id="KW-0812">Transmembrane</keyword>
<dbReference type="GO" id="GO:0046677">
    <property type="term" value="P:response to antibiotic"/>
    <property type="evidence" value="ECO:0007669"/>
    <property type="project" value="UniProtKB-KW"/>
</dbReference>
<dbReference type="CDD" id="cd13143">
    <property type="entry name" value="MATE_MepA_like"/>
    <property type="match status" value="1"/>
</dbReference>
<keyword evidence="8 10" id="KW-0472">Membrane</keyword>
<dbReference type="PANTHER" id="PTHR43823">
    <property type="entry name" value="SPORULATION PROTEIN YKVU"/>
    <property type="match status" value="1"/>
</dbReference>
<evidence type="ECO:0000256" key="5">
    <source>
        <dbReference type="ARBA" id="ARBA00022475"/>
    </source>
</evidence>
<dbReference type="GO" id="GO:0005886">
    <property type="term" value="C:plasma membrane"/>
    <property type="evidence" value="ECO:0007669"/>
    <property type="project" value="UniProtKB-SubCell"/>
</dbReference>
<evidence type="ECO:0000256" key="2">
    <source>
        <dbReference type="ARBA" id="ARBA00008417"/>
    </source>
</evidence>
<dbReference type="GO" id="GO:0015297">
    <property type="term" value="F:antiporter activity"/>
    <property type="evidence" value="ECO:0007669"/>
    <property type="project" value="InterPro"/>
</dbReference>